<keyword evidence="2" id="KW-1185">Reference proteome</keyword>
<name>A0ABV2TMS9_9RHOO</name>
<reference evidence="1 2" key="1">
    <citation type="submission" date="2024-07" db="EMBL/GenBank/DDBJ databases">
        <title>Uliginosibacterium flavum JJ3220;KACC:17644.</title>
        <authorList>
            <person name="Kim M.K."/>
        </authorList>
    </citation>
    <scope>NUCLEOTIDE SEQUENCE [LARGE SCALE GENOMIC DNA]</scope>
    <source>
        <strain evidence="1 2">KACC:17644</strain>
    </source>
</reference>
<evidence type="ECO:0008006" key="3">
    <source>
        <dbReference type="Google" id="ProtNLM"/>
    </source>
</evidence>
<organism evidence="1 2">
    <name type="scientific">Uliginosibacterium flavum</name>
    <dbReference type="NCBI Taxonomy" id="1396831"/>
    <lineage>
        <taxon>Bacteria</taxon>
        <taxon>Pseudomonadati</taxon>
        <taxon>Pseudomonadota</taxon>
        <taxon>Betaproteobacteria</taxon>
        <taxon>Rhodocyclales</taxon>
        <taxon>Zoogloeaceae</taxon>
        <taxon>Uliginosibacterium</taxon>
    </lineage>
</organism>
<protein>
    <recommendedName>
        <fullName evidence="3">Lipoprotein</fullName>
    </recommendedName>
</protein>
<dbReference type="EMBL" id="JBEWZI010000014">
    <property type="protein sequence ID" value="MET7015220.1"/>
    <property type="molecule type" value="Genomic_DNA"/>
</dbReference>
<proteinExistence type="predicted"/>
<dbReference type="RefSeq" id="WP_354601680.1">
    <property type="nucleotide sequence ID" value="NZ_JBEWZI010000014.1"/>
</dbReference>
<dbReference type="Proteomes" id="UP001549691">
    <property type="component" value="Unassembled WGS sequence"/>
</dbReference>
<comment type="caution">
    <text evidence="1">The sequence shown here is derived from an EMBL/GenBank/DDBJ whole genome shotgun (WGS) entry which is preliminary data.</text>
</comment>
<evidence type="ECO:0000313" key="2">
    <source>
        <dbReference type="Proteomes" id="UP001549691"/>
    </source>
</evidence>
<gene>
    <name evidence="1" type="ORF">ABXR19_13580</name>
</gene>
<evidence type="ECO:0000313" key="1">
    <source>
        <dbReference type="EMBL" id="MET7015220.1"/>
    </source>
</evidence>
<sequence length="148" mass="16044">MNTRAGLMIALCAALLCSGCDKLFSDAAPDINSPEFKKAAQERQALIKKDNQIVEKAAWFGKTGLSAELERELPRNLRHQSGQTISDKNSLKAADLDYIGAFKEDGGIVRYWRINDGASEVRYAFVTAAPDGGTVMGMGYRQPSGSAQ</sequence>
<accession>A0ABV2TMS9</accession>